<sequence length="755" mass="80285">METARRKGRPSCGATLFSARNPKAQGSESPAALPGLSPLDRSGGEGRVGASSPPTRGELELGPARLPAPATLWPSCKPGQGWTGRDRLPVEERRRPGPPRPSRWGSGPFPESGRARAGTAPRPAAAPPCPPGVWLDEPPGARRRRLRVRTCGARRRQQRRRALGCERGQEGRPTSRLAPPRPRGASPPGRMPASRAVGGGGLPPSIPRLFAVVGASSGRGGEAKRRSLLPLRAAWESRVPASNTDLPPRGGLSDLVFEEFLLPSNRKSLRENPTPEPHDVRSRGIFPGVSDAPASQSGLVRVSSRSSGVVVGVDALPAVLLADAVPREAAAMAEQDLLDFLLQEELFLGSEPEPEPWGFSQPQVPGRQEDELEELLRCLWSPFGEDSDSSADPSGQSSLAEDRSPSPASSLPDSGRVESEHNYSLHLNATAPSWAAGEGDVAIDLEMWADMETAEGLSLPTAAFTAEPQVGAGMQLDFPPLVLTDEEKQLLEKEGVSIPSHLPLTKAEERVLKRVRRKIRNKQSAQDSRRRKKVYMDNLESRVLACTAQNSELQKKVQLLQKQNTSLLEQLRKLQALVQHSSTKTAAASTCVMVLLFSFCLVLLPSLYPLGGQKQPLGQHGVLSRKLREFSSGASRTLAGTPQSAEETKTLPSPGSPGLLLSEKAVSPEGFAASESLNGSRGGPRSAPGAGPPSASNGSSSLDSPSPALEGLLLAPKHPPPGKEGALPPTSVDQQPGWADGTTSVILQPHRTDEM</sequence>
<evidence type="ECO:0000256" key="6">
    <source>
        <dbReference type="ARBA" id="ARBA00022989"/>
    </source>
</evidence>
<evidence type="ECO:0000256" key="9">
    <source>
        <dbReference type="ARBA" id="ARBA00023136"/>
    </source>
</evidence>
<evidence type="ECO:0000256" key="3">
    <source>
        <dbReference type="ARBA" id="ARBA00022692"/>
    </source>
</evidence>
<keyword evidence="18" id="KW-1185">Reference proteome</keyword>
<evidence type="ECO:0000256" key="1">
    <source>
        <dbReference type="ARBA" id="ARBA00004648"/>
    </source>
</evidence>
<keyword evidence="11" id="KW-0804">Transcription</keyword>
<dbReference type="SUPFAM" id="SSF57959">
    <property type="entry name" value="Leucine zipper domain"/>
    <property type="match status" value="1"/>
</dbReference>
<evidence type="ECO:0000313" key="18">
    <source>
        <dbReference type="Proteomes" id="UP001474421"/>
    </source>
</evidence>
<evidence type="ECO:0000256" key="11">
    <source>
        <dbReference type="ARBA" id="ARBA00023163"/>
    </source>
</evidence>
<feature type="compositionally biased region" description="Low complexity" evidence="15">
    <location>
        <begin position="683"/>
        <end position="709"/>
    </location>
</feature>
<keyword evidence="13" id="KW-0539">Nucleus</keyword>
<dbReference type="Gene3D" id="1.20.5.170">
    <property type="match status" value="1"/>
</dbReference>
<dbReference type="CDD" id="cd14689">
    <property type="entry name" value="bZIP_CREB3"/>
    <property type="match status" value="1"/>
</dbReference>
<keyword evidence="3" id="KW-0812">Transmembrane</keyword>
<dbReference type="Proteomes" id="UP001474421">
    <property type="component" value="Unassembled WGS sequence"/>
</dbReference>
<comment type="caution">
    <text evidence="17">The sequence shown here is derived from an EMBL/GenBank/DDBJ whole genome shotgun (WGS) entry which is preliminary data.</text>
</comment>
<dbReference type="PANTHER" id="PTHR45996:SF4">
    <property type="entry name" value="CYCLIC AMP-RESPONSIVE ELEMENT-BINDING PROTEIN 3"/>
    <property type="match status" value="1"/>
</dbReference>
<keyword evidence="9" id="KW-0472">Membrane</keyword>
<dbReference type="Pfam" id="PF00170">
    <property type="entry name" value="bZIP_1"/>
    <property type="match status" value="1"/>
</dbReference>
<feature type="compositionally biased region" description="Low complexity" evidence="15">
    <location>
        <begin position="183"/>
        <end position="193"/>
    </location>
</feature>
<dbReference type="InterPro" id="IPR046347">
    <property type="entry name" value="bZIP_sf"/>
</dbReference>
<reference evidence="17 18" key="1">
    <citation type="journal article" date="2024" name="Proc. Natl. Acad. Sci. U.S.A.">
        <title>The genetic regulatory architecture and epigenomic basis for age-related changes in rattlesnake venom.</title>
        <authorList>
            <person name="Hogan M.P."/>
            <person name="Holding M.L."/>
            <person name="Nystrom G.S."/>
            <person name="Colston T.J."/>
            <person name="Bartlett D.A."/>
            <person name="Mason A.J."/>
            <person name="Ellsworth S.A."/>
            <person name="Rautsaw R.M."/>
            <person name="Lawrence K.C."/>
            <person name="Strickland J.L."/>
            <person name="He B."/>
            <person name="Fraser P."/>
            <person name="Margres M.J."/>
            <person name="Gilbert D.M."/>
            <person name="Gibbs H.L."/>
            <person name="Parkinson C.L."/>
            <person name="Rokyta D.R."/>
        </authorList>
    </citation>
    <scope>NUCLEOTIDE SEQUENCE [LARGE SCALE GENOMIC DNA]</scope>
    <source>
        <strain evidence="17">DRR0105</strain>
    </source>
</reference>
<comment type="similarity">
    <text evidence="2">Belongs to the bZIP family. ATF subfamily.</text>
</comment>
<evidence type="ECO:0000256" key="14">
    <source>
        <dbReference type="SAM" id="Coils"/>
    </source>
</evidence>
<keyword evidence="6" id="KW-1133">Transmembrane helix</keyword>
<feature type="coiled-coil region" evidence="14">
    <location>
        <begin position="536"/>
        <end position="577"/>
    </location>
</feature>
<proteinExistence type="inferred from homology"/>
<evidence type="ECO:0000256" key="8">
    <source>
        <dbReference type="ARBA" id="ARBA00023125"/>
    </source>
</evidence>
<evidence type="ECO:0000256" key="5">
    <source>
        <dbReference type="ARBA" id="ARBA00022968"/>
    </source>
</evidence>
<name>A0AAW1C3S5_CROAD</name>
<keyword evidence="4" id="KW-0256">Endoplasmic reticulum</keyword>
<evidence type="ECO:0000313" key="17">
    <source>
        <dbReference type="EMBL" id="KAK9408673.1"/>
    </source>
</evidence>
<feature type="region of interest" description="Disordered" evidence="15">
    <location>
        <begin position="383"/>
        <end position="419"/>
    </location>
</feature>
<feature type="compositionally biased region" description="Basic residues" evidence="15">
    <location>
        <begin position="141"/>
        <end position="162"/>
    </location>
</feature>
<organism evidence="17 18">
    <name type="scientific">Crotalus adamanteus</name>
    <name type="common">Eastern diamondback rattlesnake</name>
    <dbReference type="NCBI Taxonomy" id="8729"/>
    <lineage>
        <taxon>Eukaryota</taxon>
        <taxon>Metazoa</taxon>
        <taxon>Chordata</taxon>
        <taxon>Craniata</taxon>
        <taxon>Vertebrata</taxon>
        <taxon>Euteleostomi</taxon>
        <taxon>Lepidosauria</taxon>
        <taxon>Squamata</taxon>
        <taxon>Bifurcata</taxon>
        <taxon>Unidentata</taxon>
        <taxon>Episquamata</taxon>
        <taxon>Toxicofera</taxon>
        <taxon>Serpentes</taxon>
        <taxon>Colubroidea</taxon>
        <taxon>Viperidae</taxon>
        <taxon>Crotalinae</taxon>
        <taxon>Crotalus</taxon>
    </lineage>
</organism>
<feature type="compositionally biased region" description="Basic and acidic residues" evidence="15">
    <location>
        <begin position="84"/>
        <end position="95"/>
    </location>
</feature>
<keyword evidence="12" id="KW-0325">Glycoprotein</keyword>
<evidence type="ECO:0000256" key="13">
    <source>
        <dbReference type="ARBA" id="ARBA00023242"/>
    </source>
</evidence>
<keyword evidence="5" id="KW-0735">Signal-anchor</keyword>
<feature type="region of interest" description="Disordered" evidence="15">
    <location>
        <begin position="1"/>
        <end position="202"/>
    </location>
</feature>
<dbReference type="PANTHER" id="PTHR45996">
    <property type="entry name" value="AGAP001464-PB"/>
    <property type="match status" value="1"/>
</dbReference>
<keyword evidence="14" id="KW-0175">Coiled coil</keyword>
<dbReference type="AlphaFoldDB" id="A0AAW1C3S5"/>
<keyword evidence="10" id="KW-0010">Activator</keyword>
<dbReference type="SMART" id="SM00338">
    <property type="entry name" value="BRLZ"/>
    <property type="match status" value="1"/>
</dbReference>
<feature type="compositionally biased region" description="Low complexity" evidence="15">
    <location>
        <begin position="651"/>
        <end position="662"/>
    </location>
</feature>
<accession>A0AAW1C3S5</accession>
<dbReference type="GO" id="GO:0005634">
    <property type="term" value="C:nucleus"/>
    <property type="evidence" value="ECO:0007669"/>
    <property type="project" value="TreeGrafter"/>
</dbReference>
<protein>
    <submittedName>
        <fullName evidence="17">Cyclic AMP-responsive element-binding protein 3</fullName>
    </submittedName>
</protein>
<gene>
    <name evidence="17" type="ORF">NXF25_007447</name>
</gene>
<dbReference type="GO" id="GO:0000981">
    <property type="term" value="F:DNA-binding transcription factor activity, RNA polymerase II-specific"/>
    <property type="evidence" value="ECO:0007669"/>
    <property type="project" value="TreeGrafter"/>
</dbReference>
<evidence type="ECO:0000259" key="16">
    <source>
        <dbReference type="PROSITE" id="PS50217"/>
    </source>
</evidence>
<keyword evidence="8" id="KW-0238">DNA-binding</keyword>
<dbReference type="InterPro" id="IPR051381">
    <property type="entry name" value="CREB_ATF_subfamily"/>
</dbReference>
<evidence type="ECO:0000256" key="4">
    <source>
        <dbReference type="ARBA" id="ARBA00022824"/>
    </source>
</evidence>
<dbReference type="PROSITE" id="PS50217">
    <property type="entry name" value="BZIP"/>
    <property type="match status" value="1"/>
</dbReference>
<feature type="region of interest" description="Disordered" evidence="15">
    <location>
        <begin position="632"/>
        <end position="755"/>
    </location>
</feature>
<dbReference type="GO" id="GO:0005789">
    <property type="term" value="C:endoplasmic reticulum membrane"/>
    <property type="evidence" value="ECO:0007669"/>
    <property type="project" value="UniProtKB-SubCell"/>
</dbReference>
<feature type="domain" description="BZIP" evidence="16">
    <location>
        <begin position="511"/>
        <end position="574"/>
    </location>
</feature>
<evidence type="ECO:0000256" key="15">
    <source>
        <dbReference type="SAM" id="MobiDB-lite"/>
    </source>
</evidence>
<dbReference type="EMBL" id="JAOTOJ010000002">
    <property type="protein sequence ID" value="KAK9408673.1"/>
    <property type="molecule type" value="Genomic_DNA"/>
</dbReference>
<dbReference type="FunFam" id="1.20.5.170:FF:000042">
    <property type="entry name" value="Cyclic AMP-responsive element-binding protein 3-like protein 3"/>
    <property type="match status" value="1"/>
</dbReference>
<evidence type="ECO:0000256" key="2">
    <source>
        <dbReference type="ARBA" id="ARBA00009050"/>
    </source>
</evidence>
<feature type="compositionally biased region" description="Polar residues" evidence="15">
    <location>
        <begin position="632"/>
        <end position="645"/>
    </location>
</feature>
<evidence type="ECO:0000256" key="7">
    <source>
        <dbReference type="ARBA" id="ARBA00023015"/>
    </source>
</evidence>
<dbReference type="GO" id="GO:0000978">
    <property type="term" value="F:RNA polymerase II cis-regulatory region sequence-specific DNA binding"/>
    <property type="evidence" value="ECO:0007669"/>
    <property type="project" value="TreeGrafter"/>
</dbReference>
<evidence type="ECO:0000256" key="12">
    <source>
        <dbReference type="ARBA" id="ARBA00023180"/>
    </source>
</evidence>
<evidence type="ECO:0000256" key="10">
    <source>
        <dbReference type="ARBA" id="ARBA00023159"/>
    </source>
</evidence>
<keyword evidence="7" id="KW-0805">Transcription regulation</keyword>
<dbReference type="InterPro" id="IPR004827">
    <property type="entry name" value="bZIP"/>
</dbReference>
<comment type="subcellular location">
    <subcellularLocation>
        <location evidence="1">Endoplasmic reticulum membrane</location>
        <topology evidence="1">Single-pass type II membrane protein</topology>
    </subcellularLocation>
</comment>